<dbReference type="InterPro" id="IPR050971">
    <property type="entry name" value="Cadherin-domain_protein"/>
</dbReference>
<evidence type="ECO:0000256" key="6">
    <source>
        <dbReference type="ARBA" id="ARBA00022989"/>
    </source>
</evidence>
<keyword evidence="3" id="KW-0677">Repeat</keyword>
<dbReference type="PANTHER" id="PTHR24025:SF23">
    <property type="entry name" value="NEURAL-CADHERIN"/>
    <property type="match status" value="1"/>
</dbReference>
<evidence type="ECO:0000256" key="4">
    <source>
        <dbReference type="ARBA" id="ARBA00022837"/>
    </source>
</evidence>
<organism evidence="10 11">
    <name type="scientific">Allacma fusca</name>
    <dbReference type="NCBI Taxonomy" id="39272"/>
    <lineage>
        <taxon>Eukaryota</taxon>
        <taxon>Metazoa</taxon>
        <taxon>Ecdysozoa</taxon>
        <taxon>Arthropoda</taxon>
        <taxon>Hexapoda</taxon>
        <taxon>Collembola</taxon>
        <taxon>Symphypleona</taxon>
        <taxon>Sminthuridae</taxon>
        <taxon>Allacma</taxon>
    </lineage>
</organism>
<name>A0A8J2LJU2_9HEXA</name>
<keyword evidence="5" id="KW-0130">Cell adhesion</keyword>
<keyword evidence="11" id="KW-1185">Reference proteome</keyword>
<reference evidence="10" key="1">
    <citation type="submission" date="2021-06" db="EMBL/GenBank/DDBJ databases">
        <authorList>
            <person name="Hodson N. C."/>
            <person name="Mongue J. A."/>
            <person name="Jaron S. K."/>
        </authorList>
    </citation>
    <scope>NUCLEOTIDE SEQUENCE</scope>
</reference>
<dbReference type="OrthoDB" id="10029135at2759"/>
<dbReference type="InterPro" id="IPR002126">
    <property type="entry name" value="Cadherin-like_dom"/>
</dbReference>
<evidence type="ECO:0000313" key="10">
    <source>
        <dbReference type="EMBL" id="CAG7833258.1"/>
    </source>
</evidence>
<keyword evidence="7" id="KW-0472">Membrane</keyword>
<dbReference type="GO" id="GO:0005509">
    <property type="term" value="F:calcium ion binding"/>
    <property type="evidence" value="ECO:0007669"/>
    <property type="project" value="UniProtKB-UniRule"/>
</dbReference>
<dbReference type="Proteomes" id="UP000708208">
    <property type="component" value="Unassembled WGS sequence"/>
</dbReference>
<dbReference type="GO" id="GO:0005911">
    <property type="term" value="C:cell-cell junction"/>
    <property type="evidence" value="ECO:0007669"/>
    <property type="project" value="TreeGrafter"/>
</dbReference>
<evidence type="ECO:0000259" key="9">
    <source>
        <dbReference type="PROSITE" id="PS50268"/>
    </source>
</evidence>
<evidence type="ECO:0000256" key="5">
    <source>
        <dbReference type="ARBA" id="ARBA00022889"/>
    </source>
</evidence>
<keyword evidence="2" id="KW-0812">Transmembrane</keyword>
<dbReference type="GO" id="GO:0007156">
    <property type="term" value="P:homophilic cell adhesion via plasma membrane adhesion molecules"/>
    <property type="evidence" value="ECO:0007669"/>
    <property type="project" value="InterPro"/>
</dbReference>
<evidence type="ECO:0000313" key="11">
    <source>
        <dbReference type="Proteomes" id="UP000708208"/>
    </source>
</evidence>
<evidence type="ECO:0000256" key="2">
    <source>
        <dbReference type="ARBA" id="ARBA00022692"/>
    </source>
</evidence>
<comment type="subcellular location">
    <subcellularLocation>
        <location evidence="1">Membrane</location>
    </subcellularLocation>
</comment>
<protein>
    <recommendedName>
        <fullName evidence="9">Cadherin domain-containing protein</fullName>
    </recommendedName>
</protein>
<comment type="caution">
    <text evidence="10">The sequence shown here is derived from an EMBL/GenBank/DDBJ whole genome shotgun (WGS) entry which is preliminary data.</text>
</comment>
<feature type="non-terminal residue" evidence="10">
    <location>
        <position position="1"/>
    </location>
</feature>
<feature type="domain" description="Cadherin" evidence="9">
    <location>
        <begin position="30"/>
        <end position="88"/>
    </location>
</feature>
<proteinExistence type="predicted"/>
<accession>A0A8J2LJU2</accession>
<dbReference type="EMBL" id="CAJVCH010569307">
    <property type="protein sequence ID" value="CAG7833258.1"/>
    <property type="molecule type" value="Genomic_DNA"/>
</dbReference>
<feature type="non-terminal residue" evidence="10">
    <location>
        <position position="88"/>
    </location>
</feature>
<gene>
    <name evidence="10" type="ORF">AFUS01_LOCUS42897</name>
</gene>
<keyword evidence="6" id="KW-1133">Transmembrane helix</keyword>
<evidence type="ECO:0000256" key="7">
    <source>
        <dbReference type="ARBA" id="ARBA00023136"/>
    </source>
</evidence>
<keyword evidence="4 8" id="KW-0106">Calcium</keyword>
<dbReference type="GO" id="GO:0016020">
    <property type="term" value="C:membrane"/>
    <property type="evidence" value="ECO:0007669"/>
    <property type="project" value="UniProtKB-SubCell"/>
</dbReference>
<dbReference type="AlphaFoldDB" id="A0A8J2LJU2"/>
<evidence type="ECO:0000256" key="8">
    <source>
        <dbReference type="PROSITE-ProRule" id="PRU00043"/>
    </source>
</evidence>
<evidence type="ECO:0000256" key="1">
    <source>
        <dbReference type="ARBA" id="ARBA00004370"/>
    </source>
</evidence>
<sequence length="88" mass="9523">TEENDSGNVGATTTVIIHVEDVNDIPPVFNVLPRPIRLEDTSRVGMVATKLEATDSDGTPPGNKVKYDLIGRGKASRYFDVEHDTGIV</sequence>
<dbReference type="PROSITE" id="PS50268">
    <property type="entry name" value="CADHERIN_2"/>
    <property type="match status" value="1"/>
</dbReference>
<dbReference type="PANTHER" id="PTHR24025">
    <property type="entry name" value="DESMOGLEIN FAMILY MEMBER"/>
    <property type="match status" value="1"/>
</dbReference>
<evidence type="ECO:0000256" key="3">
    <source>
        <dbReference type="ARBA" id="ARBA00022737"/>
    </source>
</evidence>